<evidence type="ECO:0000256" key="6">
    <source>
        <dbReference type="SAM" id="Phobius"/>
    </source>
</evidence>
<dbReference type="Pfam" id="PF01532">
    <property type="entry name" value="Glyco_hydro_47"/>
    <property type="match status" value="1"/>
</dbReference>
<evidence type="ECO:0000256" key="4">
    <source>
        <dbReference type="ARBA" id="ARBA00023180"/>
    </source>
</evidence>
<dbReference type="InterPro" id="IPR036026">
    <property type="entry name" value="Seven-hairpin_glycosidases"/>
</dbReference>
<keyword evidence="6" id="KW-1133">Transmembrane helix</keyword>
<organism evidence="7 8">
    <name type="scientific">Orchesella dallaii</name>
    <dbReference type="NCBI Taxonomy" id="48710"/>
    <lineage>
        <taxon>Eukaryota</taxon>
        <taxon>Metazoa</taxon>
        <taxon>Ecdysozoa</taxon>
        <taxon>Arthropoda</taxon>
        <taxon>Hexapoda</taxon>
        <taxon>Collembola</taxon>
        <taxon>Entomobryomorpha</taxon>
        <taxon>Entomobryoidea</taxon>
        <taxon>Orchesellidae</taxon>
        <taxon>Orchesellinae</taxon>
        <taxon>Orchesella</taxon>
    </lineage>
</organism>
<dbReference type="InterPro" id="IPR001382">
    <property type="entry name" value="Glyco_hydro_47"/>
</dbReference>
<comment type="subcellular location">
    <subcellularLocation>
        <location evidence="1">Endoplasmic reticulum</location>
    </subcellularLocation>
</comment>
<feature type="transmembrane region" description="Helical" evidence="6">
    <location>
        <begin position="45"/>
        <end position="65"/>
    </location>
</feature>
<protein>
    <recommendedName>
        <fullName evidence="5">alpha-1,2-Mannosidase</fullName>
        <ecNumber evidence="5">3.2.1.-</ecNumber>
    </recommendedName>
</protein>
<proteinExistence type="inferred from homology"/>
<dbReference type="InterPro" id="IPR012341">
    <property type="entry name" value="6hp_glycosidase-like_sf"/>
</dbReference>
<dbReference type="Gene3D" id="1.50.10.10">
    <property type="match status" value="1"/>
</dbReference>
<dbReference type="EMBL" id="CAXLJM020000051">
    <property type="protein sequence ID" value="CAL8114844.1"/>
    <property type="molecule type" value="Genomic_DNA"/>
</dbReference>
<keyword evidence="6" id="KW-0812">Transmembrane</keyword>
<gene>
    <name evidence="7" type="ORF">ODALV1_LOCUS16626</name>
</gene>
<dbReference type="Proteomes" id="UP001642540">
    <property type="component" value="Unassembled WGS sequence"/>
</dbReference>
<comment type="similarity">
    <text evidence="2 5">Belongs to the glycosyl hydrolase 47 family.</text>
</comment>
<keyword evidence="6" id="KW-0472">Membrane</keyword>
<keyword evidence="3" id="KW-0256">Endoplasmic reticulum</keyword>
<dbReference type="PRINTS" id="PR00747">
    <property type="entry name" value="GLYHDRLASE47"/>
</dbReference>
<comment type="caution">
    <text evidence="7">The sequence shown here is derived from an EMBL/GenBank/DDBJ whole genome shotgun (WGS) entry which is preliminary data.</text>
</comment>
<dbReference type="PANTHER" id="PTHR45679:SF5">
    <property type="entry name" value="ER DEGRADATION-ENHANCING ALPHA-MANNOSIDASE-LIKE PROTEIN 1"/>
    <property type="match status" value="1"/>
</dbReference>
<evidence type="ECO:0000256" key="1">
    <source>
        <dbReference type="ARBA" id="ARBA00004240"/>
    </source>
</evidence>
<dbReference type="InterPro" id="IPR044674">
    <property type="entry name" value="EDEM1/2/3"/>
</dbReference>
<sequence length="623" mass="71406">MWPVNSSIEVIRSAMRPLVGSNNYVKRRKVPEKCRTRSFHERGTFDLAMILILVFTIVPVSLQAFNIFSHSYDRLDQKYGSFTEKMRLEMLEEVRKMFYFGYDGYMKYAFPMDELDPIHCVGRGPDHENPSNININDVLGDYCLTLIDSLDTLAVLGNVSEFHRAIQLVIDHVSFDKENTVQVFEANIRLLGGLLSAHMLIEEDRFLFGEDLRPPWYNGQLLQLAHDLASRLLPAFQKSITGIPYPRVNLRKGTVDEGAETCTAGAGSLLLELGALSRLLGDPIYESMARRANRALWSARAKTTGLLGNVINAKTGQWVGRLSGLGAGLDSYFEYLLKSYILFGEDEDYQMFNESYSVIKQYLRRGRPQCNSGYGDHPLYVNVDMHSGNTYTYWIDALQASFPAVQVLIGDIEEAICTHAWYYNVWKRYGVLPERFNWQRLSPDVSFYPLRPELIESTYLLYRATRNPFYLHVGREIVQSLNTYAKAKCGYATVHDVLDMSLEDRMESFFLSETCKYLYLLFDHNNPLNNQFNKYLFTTEGHLLPIGEKMRIKPWEADAFSPASPSMTSLKEDESLFFRDKTPKLKTNATQPSCEAVDGARQYLLPLRTPYYLQLTESLGLKE</sequence>
<keyword evidence="8" id="KW-1185">Reference proteome</keyword>
<dbReference type="SUPFAM" id="SSF48225">
    <property type="entry name" value="Seven-hairpin glycosidases"/>
    <property type="match status" value="1"/>
</dbReference>
<keyword evidence="4" id="KW-0325">Glycoprotein</keyword>
<name>A0ABP1QYH9_9HEXA</name>
<keyword evidence="5" id="KW-0378">Hydrolase</keyword>
<evidence type="ECO:0000313" key="8">
    <source>
        <dbReference type="Proteomes" id="UP001642540"/>
    </source>
</evidence>
<dbReference type="EC" id="3.2.1.-" evidence="5"/>
<dbReference type="PANTHER" id="PTHR45679">
    <property type="entry name" value="ER DEGRADATION-ENHANCING ALPHA-MANNOSIDASE-LIKE PROTEIN 2"/>
    <property type="match status" value="1"/>
</dbReference>
<reference evidence="7 8" key="1">
    <citation type="submission" date="2024-08" db="EMBL/GenBank/DDBJ databases">
        <authorList>
            <person name="Cucini C."/>
            <person name="Frati F."/>
        </authorList>
    </citation>
    <scope>NUCLEOTIDE SEQUENCE [LARGE SCALE GENOMIC DNA]</scope>
</reference>
<evidence type="ECO:0000313" key="7">
    <source>
        <dbReference type="EMBL" id="CAL8114844.1"/>
    </source>
</evidence>
<evidence type="ECO:0000256" key="2">
    <source>
        <dbReference type="ARBA" id="ARBA00007658"/>
    </source>
</evidence>
<keyword evidence="5" id="KW-0326">Glycosidase</keyword>
<evidence type="ECO:0000256" key="5">
    <source>
        <dbReference type="RuleBase" id="RU361193"/>
    </source>
</evidence>
<accession>A0ABP1QYH9</accession>
<evidence type="ECO:0000256" key="3">
    <source>
        <dbReference type="ARBA" id="ARBA00022824"/>
    </source>
</evidence>